<evidence type="ECO:0000256" key="1">
    <source>
        <dbReference type="SAM" id="MobiDB-lite"/>
    </source>
</evidence>
<dbReference type="PANTHER" id="PTHR40050">
    <property type="entry name" value="INNER SPORE COAT PROTEIN H"/>
    <property type="match status" value="1"/>
</dbReference>
<feature type="region of interest" description="Disordered" evidence="1">
    <location>
        <begin position="35"/>
        <end position="61"/>
    </location>
</feature>
<organism evidence="2 3">
    <name type="scientific">OM182 bacterium</name>
    <dbReference type="NCBI Taxonomy" id="2510334"/>
    <lineage>
        <taxon>Bacteria</taxon>
        <taxon>Pseudomonadati</taxon>
        <taxon>Pseudomonadota</taxon>
        <taxon>Gammaproteobacteria</taxon>
        <taxon>OMG group</taxon>
        <taxon>OM182 clade</taxon>
    </lineage>
</organism>
<gene>
    <name evidence="2" type="ORF">EVA68_06050</name>
</gene>
<dbReference type="PANTHER" id="PTHR40050:SF1">
    <property type="entry name" value="INNER SPORE COAT PROTEIN H"/>
    <property type="match status" value="1"/>
</dbReference>
<dbReference type="Proteomes" id="UP000316199">
    <property type="component" value="Unassembled WGS sequence"/>
</dbReference>
<evidence type="ECO:0000313" key="2">
    <source>
        <dbReference type="EMBL" id="RZO75817.1"/>
    </source>
</evidence>
<evidence type="ECO:0000313" key="3">
    <source>
        <dbReference type="Proteomes" id="UP000316199"/>
    </source>
</evidence>
<comment type="caution">
    <text evidence="2">The sequence shown here is derived from an EMBL/GenBank/DDBJ whole genome shotgun (WGS) entry which is preliminary data.</text>
</comment>
<accession>A0A520S025</accession>
<protein>
    <recommendedName>
        <fullName evidence="4">Cellulosomal protein</fullName>
    </recommendedName>
</protein>
<reference evidence="2 3" key="1">
    <citation type="submission" date="2019-02" db="EMBL/GenBank/DDBJ databases">
        <title>Prokaryotic population dynamics and viral predation in marine succession experiment using metagenomics: the confinement effect.</title>
        <authorList>
            <person name="Haro-Moreno J.M."/>
            <person name="Rodriguez-Valera F."/>
            <person name="Lopez-Perez M."/>
        </authorList>
    </citation>
    <scope>NUCLEOTIDE SEQUENCE [LARGE SCALE GENOMIC DNA]</scope>
    <source>
        <strain evidence="2">MED-G157</strain>
    </source>
</reference>
<sequence length="451" mass="50373">MINLYGPLFFILTIVLIGCGGGGSAAINTGSNAPDPVGSAVEDSGENAASNEGSIVPSENDPSAVLFDPSAIIDVDIVMDAADWDDIRNQTRDLTRIFGSGCRAEPFFSPFTYVPATVIVDGEEIENVGVRKKGFLGSLSRQKPSLKIAFDEYVEDREFLGMNRLTLNNNKQDRSQIRQCIAYSLFSSAGLPAPRCNFAQVTVNGKKLGLFSNVESIKKRFIARHFNDNDGRLYEGTLSDFAPNWINTFEAKTNKTDSDRGDLNAVKAALQGPDEELKAALSKVINLDRFITYWAVEAMINHGDGYAVNRNNFYIYNDPSTGLLEFIPWGVDQVLKPFVKFGDNLLFVESALTRRLYQLPETQNQYVTEVQNQFDMIWNEVELLREIDRMESLVGAIANDEHAEDMFFNLAAEVEAVRQFIRTRRTTLEPVIIEPPVFDKAPPVWLCDLEF</sequence>
<dbReference type="Pfam" id="PF08757">
    <property type="entry name" value="CotH"/>
    <property type="match status" value="1"/>
</dbReference>
<proteinExistence type="predicted"/>
<dbReference type="EMBL" id="SHAG01000024">
    <property type="protein sequence ID" value="RZO75817.1"/>
    <property type="molecule type" value="Genomic_DNA"/>
</dbReference>
<evidence type="ECO:0008006" key="4">
    <source>
        <dbReference type="Google" id="ProtNLM"/>
    </source>
</evidence>
<dbReference type="AlphaFoldDB" id="A0A520S025"/>
<dbReference type="InterPro" id="IPR014867">
    <property type="entry name" value="Spore_coat_CotH_CotH2/3/7"/>
</dbReference>
<name>A0A520S025_9GAMM</name>